<organism evidence="1 2">
    <name type="scientific">Paraburkholderia rhynchosiae</name>
    <dbReference type="NCBI Taxonomy" id="487049"/>
    <lineage>
        <taxon>Bacteria</taxon>
        <taxon>Pseudomonadati</taxon>
        <taxon>Pseudomonadota</taxon>
        <taxon>Betaproteobacteria</taxon>
        <taxon>Burkholderiales</taxon>
        <taxon>Burkholderiaceae</taxon>
        <taxon>Paraburkholderia</taxon>
    </lineage>
</organism>
<protein>
    <submittedName>
        <fullName evidence="1">Uncharacterized protein</fullName>
    </submittedName>
</protein>
<reference evidence="1 2" key="1">
    <citation type="journal article" date="2024" name="Chem. Sci.">
        <title>Discovery of megapolipeptins by genome mining of a Burkholderiales bacteria collection.</title>
        <authorList>
            <person name="Paulo B.S."/>
            <person name="Recchia M.J.J."/>
            <person name="Lee S."/>
            <person name="Fergusson C.H."/>
            <person name="Romanowski S.B."/>
            <person name="Hernandez A."/>
            <person name="Krull N."/>
            <person name="Liu D.Y."/>
            <person name="Cavanagh H."/>
            <person name="Bos A."/>
            <person name="Gray C.A."/>
            <person name="Murphy B.T."/>
            <person name="Linington R.G."/>
            <person name="Eustaquio A.S."/>
        </authorList>
    </citation>
    <scope>NUCLEOTIDE SEQUENCE [LARGE SCALE GENOMIC DNA]</scope>
    <source>
        <strain evidence="1 2">RL18-126-BIB-B</strain>
    </source>
</reference>
<accession>A0ACC7N716</accession>
<name>A0ACC7N716_9BURK</name>
<gene>
    <name evidence="1" type="ORF">PQR01_06015</name>
</gene>
<comment type="caution">
    <text evidence="1">The sequence shown here is derived from an EMBL/GenBank/DDBJ whole genome shotgun (WGS) entry which is preliminary data.</text>
</comment>
<dbReference type="Proteomes" id="UP001629235">
    <property type="component" value="Unassembled WGS sequence"/>
</dbReference>
<keyword evidence="2" id="KW-1185">Reference proteome</keyword>
<evidence type="ECO:0000313" key="1">
    <source>
        <dbReference type="EMBL" id="MFM0103041.1"/>
    </source>
</evidence>
<dbReference type="EMBL" id="JAQQDW010000007">
    <property type="protein sequence ID" value="MFM0103041.1"/>
    <property type="molecule type" value="Genomic_DNA"/>
</dbReference>
<evidence type="ECO:0000313" key="2">
    <source>
        <dbReference type="Proteomes" id="UP001629235"/>
    </source>
</evidence>
<proteinExistence type="predicted"/>
<sequence length="77" mass="8171">MKSSISILQTPAATAEDRSVCLEWQGLIHQQSYDSVDSLLHEVTHAALAQSTGPTATVEIAVVGQSDGLLPLGHYLL</sequence>